<proteinExistence type="predicted"/>
<evidence type="ECO:0000256" key="1">
    <source>
        <dbReference type="SAM" id="MobiDB-lite"/>
    </source>
</evidence>
<feature type="chain" id="PRO_5007591721" evidence="2">
    <location>
        <begin position="25"/>
        <end position="252"/>
    </location>
</feature>
<feature type="region of interest" description="Disordered" evidence="1">
    <location>
        <begin position="233"/>
        <end position="252"/>
    </location>
</feature>
<reference evidence="3 4" key="1">
    <citation type="submission" date="2015-09" db="EMBL/GenBank/DDBJ databases">
        <title>Trachymyrmex zeteki WGS genome.</title>
        <authorList>
            <person name="Nygaard S."/>
            <person name="Hu H."/>
            <person name="Boomsma J."/>
            <person name="Zhang G."/>
        </authorList>
    </citation>
    <scope>NUCLEOTIDE SEQUENCE [LARGE SCALE GENOMIC DNA]</scope>
    <source>
        <strain evidence="3">Tzet28-1</strain>
        <tissue evidence="3">Whole body</tissue>
    </source>
</reference>
<protein>
    <submittedName>
        <fullName evidence="3">Uncharacterized protein</fullName>
    </submittedName>
</protein>
<sequence>MRSYGYRALVVLATVLAHMTGTFAGHDKRQAASARHLVMRLHVCRTVNGTSNGCDSDGRLVTVFERKSAVSEIANVSVHIDLEYYARDSSSASMTDFTLFRKFLYTTIFMLICIFQELRIFANVSNSKNTESSRFATSCMRKACLKRNFKVEGVEAERNMVQGERDSTKRDSVHRVAILGKVSWTSNKSGREKRALHSTECCTVKFVPNIPISRDEAESENHLSQRGLLSVAAPTSSGSEKPFFAHWHPPQE</sequence>
<dbReference type="EMBL" id="KQ982450">
    <property type="protein sequence ID" value="KYQ56237.1"/>
    <property type="molecule type" value="Genomic_DNA"/>
</dbReference>
<gene>
    <name evidence="3" type="ORF">ALC60_04851</name>
</gene>
<evidence type="ECO:0000256" key="2">
    <source>
        <dbReference type="SAM" id="SignalP"/>
    </source>
</evidence>
<evidence type="ECO:0000313" key="4">
    <source>
        <dbReference type="Proteomes" id="UP000075809"/>
    </source>
</evidence>
<feature type="signal peptide" evidence="2">
    <location>
        <begin position="1"/>
        <end position="24"/>
    </location>
</feature>
<keyword evidence="2" id="KW-0732">Signal</keyword>
<accession>A0A151X788</accession>
<keyword evidence="4" id="KW-1185">Reference proteome</keyword>
<dbReference type="AlphaFoldDB" id="A0A151X788"/>
<dbReference type="Proteomes" id="UP000075809">
    <property type="component" value="Unassembled WGS sequence"/>
</dbReference>
<evidence type="ECO:0000313" key="3">
    <source>
        <dbReference type="EMBL" id="KYQ56237.1"/>
    </source>
</evidence>
<name>A0A151X788_9HYME</name>
<organism evidence="3 4">
    <name type="scientific">Mycetomoellerius zeteki</name>
    <dbReference type="NCBI Taxonomy" id="64791"/>
    <lineage>
        <taxon>Eukaryota</taxon>
        <taxon>Metazoa</taxon>
        <taxon>Ecdysozoa</taxon>
        <taxon>Arthropoda</taxon>
        <taxon>Hexapoda</taxon>
        <taxon>Insecta</taxon>
        <taxon>Pterygota</taxon>
        <taxon>Neoptera</taxon>
        <taxon>Endopterygota</taxon>
        <taxon>Hymenoptera</taxon>
        <taxon>Apocrita</taxon>
        <taxon>Aculeata</taxon>
        <taxon>Formicoidea</taxon>
        <taxon>Formicidae</taxon>
        <taxon>Myrmicinae</taxon>
        <taxon>Mycetomoellerius</taxon>
    </lineage>
</organism>